<evidence type="ECO:0000259" key="1">
    <source>
        <dbReference type="Pfam" id="PF00117"/>
    </source>
</evidence>
<dbReference type="PANTHER" id="PTHR42695">
    <property type="entry name" value="GLUTAMINE AMIDOTRANSFERASE YLR126C-RELATED"/>
    <property type="match status" value="1"/>
</dbReference>
<keyword evidence="2" id="KW-0315">Glutamine amidotransferase</keyword>
<accession>A0ABY4E5H8</accession>
<dbReference type="PANTHER" id="PTHR42695:SF5">
    <property type="entry name" value="GLUTAMINE AMIDOTRANSFERASE YLR126C-RELATED"/>
    <property type="match status" value="1"/>
</dbReference>
<dbReference type="InterPro" id="IPR044992">
    <property type="entry name" value="ChyE-like"/>
</dbReference>
<dbReference type="InterPro" id="IPR029062">
    <property type="entry name" value="Class_I_gatase-like"/>
</dbReference>
<protein>
    <submittedName>
        <fullName evidence="2">Type 1 glutamine amidotransferase</fullName>
    </submittedName>
</protein>
<feature type="domain" description="Glutamine amidotransferase" evidence="1">
    <location>
        <begin position="57"/>
        <end position="182"/>
    </location>
</feature>
<dbReference type="CDD" id="cd01741">
    <property type="entry name" value="GATase1_1"/>
    <property type="match status" value="1"/>
</dbReference>
<evidence type="ECO:0000313" key="2">
    <source>
        <dbReference type="EMBL" id="UOO90621.1"/>
    </source>
</evidence>
<dbReference type="SUPFAM" id="SSF52317">
    <property type="entry name" value="Class I glutamine amidotransferase-like"/>
    <property type="match status" value="1"/>
</dbReference>
<dbReference type="EMBL" id="CP091511">
    <property type="protein sequence ID" value="UOO90621.1"/>
    <property type="molecule type" value="Genomic_DNA"/>
</dbReference>
<dbReference type="InterPro" id="IPR017926">
    <property type="entry name" value="GATASE"/>
</dbReference>
<dbReference type="RefSeq" id="WP_058304946.1">
    <property type="nucleotide sequence ID" value="NZ_CABKVG010000005.1"/>
</dbReference>
<evidence type="ECO:0000313" key="3">
    <source>
        <dbReference type="Proteomes" id="UP000832011"/>
    </source>
</evidence>
<proteinExistence type="predicted"/>
<reference evidence="2 3" key="1">
    <citation type="journal article" date="2022" name="Res Sq">
        <title>Evolution of multicellular longitudinally dividing oral cavity symbionts (Neisseriaceae).</title>
        <authorList>
            <person name="Nyongesa S."/>
            <person name="Weber P."/>
            <person name="Bernet E."/>
            <person name="Pullido F."/>
            <person name="Nieckarz M."/>
            <person name="Delaby M."/>
            <person name="Nieves C."/>
            <person name="Viehboeck T."/>
            <person name="Krause N."/>
            <person name="Rivera-Millot A."/>
            <person name="Nakamura A."/>
            <person name="Vischer N."/>
            <person name="VanNieuwenhze M."/>
            <person name="Brun Y."/>
            <person name="Cava F."/>
            <person name="Bulgheresi S."/>
            <person name="Veyrier F."/>
        </authorList>
    </citation>
    <scope>NUCLEOTIDE SEQUENCE [LARGE SCALE GENOMIC DNA]</scope>
    <source>
        <strain evidence="2 3">SN4</strain>
    </source>
</reference>
<organism evidence="2 3">
    <name type="scientific">Vitreoscilla massiliensis</name>
    <dbReference type="NCBI Taxonomy" id="1689272"/>
    <lineage>
        <taxon>Bacteria</taxon>
        <taxon>Pseudomonadati</taxon>
        <taxon>Pseudomonadota</taxon>
        <taxon>Betaproteobacteria</taxon>
        <taxon>Neisseriales</taxon>
        <taxon>Neisseriaceae</taxon>
        <taxon>Vitreoscilla</taxon>
    </lineage>
</organism>
<dbReference type="Gene3D" id="3.40.50.880">
    <property type="match status" value="1"/>
</dbReference>
<dbReference type="Pfam" id="PF00117">
    <property type="entry name" value="GATase"/>
    <property type="match status" value="1"/>
</dbReference>
<name>A0ABY4E5H8_9NEIS</name>
<keyword evidence="3" id="KW-1185">Reference proteome</keyword>
<dbReference type="Proteomes" id="UP000832011">
    <property type="component" value="Chromosome"/>
</dbReference>
<sequence>MKIAILEMGLLPETMAQKHGSFFDLIRNWLGHSEQDAALEFSQFVVCNGDALPAPADFDAYVVSGSKFSVYEDLPWIHATKAFLNQVAALKIPMFGICFGHQLMAEAFGGKVEKSNKGWGVGVDHYQFANMEQDVLVFHQDQVVRLPESAHVRAHSDHCQYGALEYDFPALSVQFHPEFTQGLVMDLLARGRSDFGESTTDIAEVKTEHAKLHNQRFANHVVAFFQQHQNAATEA</sequence>
<dbReference type="PROSITE" id="PS51273">
    <property type="entry name" value="GATASE_TYPE_1"/>
    <property type="match status" value="1"/>
</dbReference>
<gene>
    <name evidence="2" type="ORF">LVJ82_06500</name>
</gene>